<feature type="transmembrane region" description="Helical" evidence="1">
    <location>
        <begin position="460"/>
        <end position="481"/>
    </location>
</feature>
<protein>
    <submittedName>
        <fullName evidence="2">Uncharacterized protein</fullName>
    </submittedName>
</protein>
<keyword evidence="1" id="KW-0472">Membrane</keyword>
<reference evidence="3" key="1">
    <citation type="submission" date="2018-02" db="EMBL/GenBank/DDBJ databases">
        <authorList>
            <person name="Hausmann B."/>
        </authorList>
    </citation>
    <scope>NUCLEOTIDE SEQUENCE [LARGE SCALE GENOMIC DNA]</scope>
    <source>
        <strain evidence="3">Peat soil MAG SbA1</strain>
    </source>
</reference>
<dbReference type="AlphaFoldDB" id="A0A2U3JWG1"/>
<feature type="transmembrane region" description="Helical" evidence="1">
    <location>
        <begin position="423"/>
        <end position="448"/>
    </location>
</feature>
<proteinExistence type="predicted"/>
<feature type="transmembrane region" description="Helical" evidence="1">
    <location>
        <begin position="524"/>
        <end position="546"/>
    </location>
</feature>
<sequence>MADTAASRIMQSILTRAIRLYPPEKRAWGEAILAESNSVTEPSAALSWTVGGLMVAFRAFFSRLFRRPAAKSEPALTGPAQIPPPLPWKLVLVCLVISGALLFVPDLRQGLSVIFSSWRDELKPTDETALWEKIGRDAESKGDAAAMAVAAMRLPDPEGNRFDEAVRLAEHAVAKDPSLTWTYYFLALRRVDSRFQGSPHPEITQRLQNWDPRNAIGYLAQADKIAQTHEHDPQWRGRGSKEEKISHIRGRDPRWLELMGRAFAAPVYDTYFARRLDLDLQVMQRLGVIDPQFATRAYFSADVLPSILNWREYADLRLAQGEEAERAGKWEDAAGEYWAVAQFGQRVCLGHKADTDVELVIARDLQERSFKHLQPVLLKLGRAQEAQGVAYAAQLQHAENEETATHDNSEERRLLTFSLASGLLVHFCAILSAASLLLIAVALLTFAVKRAPSKFVRFGLTYAPLVLVLSCTGLLCAYHPYAAYYKSYLANPSAQDHESILNVLLVSGVPRYVHSEISADSHVYFWWAIIATGSAIAVLLGSRAVWKTRRRSHAH</sequence>
<evidence type="ECO:0000256" key="1">
    <source>
        <dbReference type="SAM" id="Phobius"/>
    </source>
</evidence>
<name>A0A2U3JWG1_9BACT</name>
<dbReference type="EMBL" id="OMOD01000002">
    <property type="protein sequence ID" value="SPF31630.1"/>
    <property type="molecule type" value="Genomic_DNA"/>
</dbReference>
<accession>A0A2U3JWG1</accession>
<keyword evidence="1" id="KW-1133">Transmembrane helix</keyword>
<organism evidence="2 3">
    <name type="scientific">Candidatus Sulfotelmatobacter kueseliae</name>
    <dbReference type="NCBI Taxonomy" id="2042962"/>
    <lineage>
        <taxon>Bacteria</taxon>
        <taxon>Pseudomonadati</taxon>
        <taxon>Acidobacteriota</taxon>
        <taxon>Terriglobia</taxon>
        <taxon>Terriglobales</taxon>
        <taxon>Candidatus Korobacteraceae</taxon>
        <taxon>Candidatus Sulfotelmatobacter</taxon>
    </lineage>
</organism>
<keyword evidence="1" id="KW-0812">Transmembrane</keyword>
<dbReference type="Proteomes" id="UP000238701">
    <property type="component" value="Unassembled WGS sequence"/>
</dbReference>
<evidence type="ECO:0000313" key="3">
    <source>
        <dbReference type="Proteomes" id="UP000238701"/>
    </source>
</evidence>
<evidence type="ECO:0000313" key="2">
    <source>
        <dbReference type="EMBL" id="SPF31630.1"/>
    </source>
</evidence>
<gene>
    <name evidence="2" type="ORF">SBA1_100086</name>
</gene>